<dbReference type="PROSITE" id="PS51257">
    <property type="entry name" value="PROKAR_LIPOPROTEIN"/>
    <property type="match status" value="1"/>
</dbReference>
<dbReference type="PANTHER" id="PTHR43130">
    <property type="entry name" value="ARAC-FAMILY TRANSCRIPTIONAL REGULATOR"/>
    <property type="match status" value="1"/>
</dbReference>
<reference evidence="2 3" key="1">
    <citation type="submission" date="2017-06" db="EMBL/GenBank/DDBJ databases">
        <authorList>
            <person name="Kim H.J."/>
            <person name="Triplett B.A."/>
        </authorList>
    </citation>
    <scope>NUCLEOTIDE SEQUENCE [LARGE SCALE GENOMIC DNA]</scope>
    <source>
        <strain evidence="2 3">DSM 19307</strain>
    </source>
</reference>
<dbReference type="Proteomes" id="UP000198393">
    <property type="component" value="Unassembled WGS sequence"/>
</dbReference>
<dbReference type="AlphaFoldDB" id="A0A239EL86"/>
<dbReference type="PANTHER" id="PTHR43130:SF14">
    <property type="entry name" value="DJ-1_PFPI DOMAIN-CONTAINING PROTEIN"/>
    <property type="match status" value="1"/>
</dbReference>
<gene>
    <name evidence="2" type="ORF">SAMN05421640_0195</name>
</gene>
<dbReference type="Pfam" id="PF01965">
    <property type="entry name" value="DJ-1_PfpI"/>
    <property type="match status" value="1"/>
</dbReference>
<evidence type="ECO:0000259" key="1">
    <source>
        <dbReference type="Pfam" id="PF01965"/>
    </source>
</evidence>
<organism evidence="2 3">
    <name type="scientific">Ekhidna lutea</name>
    <dbReference type="NCBI Taxonomy" id="447679"/>
    <lineage>
        <taxon>Bacteria</taxon>
        <taxon>Pseudomonadati</taxon>
        <taxon>Bacteroidota</taxon>
        <taxon>Cytophagia</taxon>
        <taxon>Cytophagales</taxon>
        <taxon>Reichenbachiellaceae</taxon>
        <taxon>Ekhidna</taxon>
    </lineage>
</organism>
<feature type="domain" description="DJ-1/PfpI" evidence="1">
    <location>
        <begin position="38"/>
        <end position="207"/>
    </location>
</feature>
<dbReference type="RefSeq" id="WP_089354979.1">
    <property type="nucleotide sequence ID" value="NZ_FZPD01000001.1"/>
</dbReference>
<protein>
    <submittedName>
        <fullName evidence="2">DJ-1/PfpI family protein</fullName>
    </submittedName>
</protein>
<dbReference type="InterPro" id="IPR029062">
    <property type="entry name" value="Class_I_gatase-like"/>
</dbReference>
<sequence>MRLSSIAFILIFFGSCQKQEKKPPIEIAPVAEGQSFNAAFLMIDGVYNSELMAPFDIFQHTIFHTDGGINVFTVAEIMDTITSFEGLRLLPDYSFDSKDIPNIDILVVPSAEHNMDTDLENEVLINWVNEIGDKADYVMSLCDGAFVLAKAGLVEGKESTTFPTDIGKYKETFPSLTVHENVSFVHHDNLLTSAGGAKSYDVALYLVHHLYGDLVAKGVGRGLVIDWDINDYAFVKVDK</sequence>
<keyword evidence="3" id="KW-1185">Reference proteome</keyword>
<accession>A0A239EL86</accession>
<dbReference type="SUPFAM" id="SSF52317">
    <property type="entry name" value="Class I glutamine amidotransferase-like"/>
    <property type="match status" value="1"/>
</dbReference>
<dbReference type="InterPro" id="IPR002818">
    <property type="entry name" value="DJ-1/PfpI"/>
</dbReference>
<evidence type="ECO:0000313" key="2">
    <source>
        <dbReference type="EMBL" id="SNS45028.1"/>
    </source>
</evidence>
<dbReference type="OrthoDB" id="6382410at2"/>
<dbReference type="GO" id="GO:0006355">
    <property type="term" value="P:regulation of DNA-templated transcription"/>
    <property type="evidence" value="ECO:0007669"/>
    <property type="project" value="TreeGrafter"/>
</dbReference>
<name>A0A239EL86_EKHLU</name>
<proteinExistence type="predicted"/>
<evidence type="ECO:0000313" key="3">
    <source>
        <dbReference type="Proteomes" id="UP000198393"/>
    </source>
</evidence>
<dbReference type="EMBL" id="FZPD01000001">
    <property type="protein sequence ID" value="SNS45028.1"/>
    <property type="molecule type" value="Genomic_DNA"/>
</dbReference>
<dbReference type="Gene3D" id="3.40.50.880">
    <property type="match status" value="1"/>
</dbReference>
<dbReference type="InterPro" id="IPR052158">
    <property type="entry name" value="INH-QAR"/>
</dbReference>